<dbReference type="InterPro" id="IPR011909">
    <property type="entry name" value="GlrX_NrdH"/>
</dbReference>
<dbReference type="EMBL" id="JACCEL010000023">
    <property type="protein sequence ID" value="MBG9978941.1"/>
    <property type="molecule type" value="Genomic_DNA"/>
</dbReference>
<comment type="caution">
    <text evidence="5">The sequence shown here is derived from an EMBL/GenBank/DDBJ whole genome shotgun (WGS) entry which is preliminary data.</text>
</comment>
<dbReference type="Proteomes" id="UP000823401">
    <property type="component" value="Unassembled WGS sequence"/>
</dbReference>
<dbReference type="EMBL" id="VBSP01000001">
    <property type="protein sequence ID" value="TLQ49538.1"/>
    <property type="molecule type" value="Genomic_DNA"/>
</dbReference>
<keyword evidence="7" id="KW-1185">Reference proteome</keyword>
<feature type="domain" description="Glutaredoxin" evidence="3">
    <location>
        <begin position="4"/>
        <end position="60"/>
    </location>
</feature>
<dbReference type="AlphaFoldDB" id="A0A5R9EPT9"/>
<protein>
    <recommendedName>
        <fullName evidence="2">Glutaredoxin-like protein NrdH</fullName>
    </recommendedName>
</protein>
<dbReference type="RefSeq" id="WP_138403460.1">
    <property type="nucleotide sequence ID" value="NZ_CP144682.1"/>
</dbReference>
<evidence type="ECO:0000256" key="1">
    <source>
        <dbReference type="ARBA" id="ARBA00002292"/>
    </source>
</evidence>
<dbReference type="GO" id="GO:0045454">
    <property type="term" value="P:cell redox homeostasis"/>
    <property type="evidence" value="ECO:0007669"/>
    <property type="project" value="InterPro"/>
</dbReference>
<proteinExistence type="predicted"/>
<dbReference type="Proteomes" id="UP000306420">
    <property type="component" value="Unassembled WGS sequence"/>
</dbReference>
<reference evidence="5 6" key="1">
    <citation type="submission" date="2019-05" db="EMBL/GenBank/DDBJ databases">
        <title>The metagenome of a microbial culture collection derived from dairy environment covers the genomic content of the human microbiome.</title>
        <authorList>
            <person name="Roder T."/>
            <person name="Wuthrich D."/>
            <person name="Sattari Z."/>
            <person name="Von Ah U."/>
            <person name="Bar C."/>
            <person name="Ronchi F."/>
            <person name="Macpherson A.J."/>
            <person name="Ganal-Vonarburg S.C."/>
            <person name="Bruggmann R."/>
            <person name="Vergeres G."/>
        </authorList>
    </citation>
    <scope>NUCLEOTIDE SEQUENCE [LARGE SCALE GENOMIC DNA]</scope>
    <source>
        <strain evidence="5 6">FAM 24227</strain>
    </source>
</reference>
<comment type="function">
    <text evidence="1">Electron transport system for the ribonucleotide reductase system NrdEF.</text>
</comment>
<name>A0A5R9EPT9_9LACT</name>
<evidence type="ECO:0000313" key="6">
    <source>
        <dbReference type="Proteomes" id="UP000306420"/>
    </source>
</evidence>
<reference evidence="4 7" key="2">
    <citation type="submission" date="2020-07" db="EMBL/GenBank/DDBJ databases">
        <title>Facklamia lactis sp. nov., isolated from raw milk.</title>
        <authorList>
            <person name="Doll E.V."/>
            <person name="Huptas C."/>
            <person name="Staib L."/>
            <person name="Wenning M."/>
            <person name="Scherer S."/>
        </authorList>
    </citation>
    <scope>NUCLEOTIDE SEQUENCE [LARGE SCALE GENOMIC DNA]</scope>
    <source>
        <strain evidence="4 7">DSM 104272</strain>
    </source>
</reference>
<dbReference type="Gene3D" id="3.40.30.10">
    <property type="entry name" value="Glutaredoxin"/>
    <property type="match status" value="1"/>
</dbReference>
<organism evidence="5 6">
    <name type="scientific">Ruoffia tabacinasalis</name>
    <dbReference type="NCBI Taxonomy" id="87458"/>
    <lineage>
        <taxon>Bacteria</taxon>
        <taxon>Bacillati</taxon>
        <taxon>Bacillota</taxon>
        <taxon>Bacilli</taxon>
        <taxon>Lactobacillales</taxon>
        <taxon>Aerococcaceae</taxon>
        <taxon>Ruoffia</taxon>
    </lineage>
</organism>
<evidence type="ECO:0000259" key="3">
    <source>
        <dbReference type="Pfam" id="PF00462"/>
    </source>
</evidence>
<evidence type="ECO:0000313" key="4">
    <source>
        <dbReference type="EMBL" id="MBG9978941.1"/>
    </source>
</evidence>
<dbReference type="InterPro" id="IPR036249">
    <property type="entry name" value="Thioredoxin-like_sf"/>
</dbReference>
<dbReference type="OrthoDB" id="9795531at2"/>
<dbReference type="Pfam" id="PF00462">
    <property type="entry name" value="Glutaredoxin"/>
    <property type="match status" value="1"/>
</dbReference>
<evidence type="ECO:0000256" key="2">
    <source>
        <dbReference type="ARBA" id="ARBA00017945"/>
    </source>
</evidence>
<evidence type="ECO:0000313" key="5">
    <source>
        <dbReference type="EMBL" id="TLQ49538.1"/>
    </source>
</evidence>
<evidence type="ECO:0000313" key="7">
    <source>
        <dbReference type="Proteomes" id="UP000823401"/>
    </source>
</evidence>
<gene>
    <name evidence="5" type="primary">nrdH</name>
    <name evidence="5" type="ORF">FEZ33_00720</name>
    <name evidence="4" type="ORF">HYQ42_09075</name>
</gene>
<dbReference type="InterPro" id="IPR002109">
    <property type="entry name" value="Glutaredoxin"/>
</dbReference>
<dbReference type="CDD" id="cd02976">
    <property type="entry name" value="NrdH"/>
    <property type="match status" value="1"/>
</dbReference>
<dbReference type="SUPFAM" id="SSF52833">
    <property type="entry name" value="Thioredoxin-like"/>
    <property type="match status" value="1"/>
</dbReference>
<sequence>MSKITVYSKPNCMQCNFTKKYLDDKGVDYSTLDVFADEEALNHIKSLGFQSLPVVEIDGEEPFNGFRPDLLAKLA</sequence>
<dbReference type="PROSITE" id="PS51354">
    <property type="entry name" value="GLUTAREDOXIN_2"/>
    <property type="match status" value="1"/>
</dbReference>
<dbReference type="NCBIfam" id="TIGR02194">
    <property type="entry name" value="GlrX_NrdH"/>
    <property type="match status" value="1"/>
</dbReference>
<accession>A0A5R9EPT9</accession>